<dbReference type="GO" id="GO:0016567">
    <property type="term" value="P:protein ubiquitination"/>
    <property type="evidence" value="ECO:0007669"/>
    <property type="project" value="InterPro"/>
</dbReference>
<evidence type="ECO:0000313" key="12">
    <source>
        <dbReference type="Proteomes" id="UP000077248"/>
    </source>
</evidence>
<feature type="domain" description="RING-type" evidence="10">
    <location>
        <begin position="60"/>
        <end position="306"/>
    </location>
</feature>
<evidence type="ECO:0000256" key="7">
    <source>
        <dbReference type="ARBA" id="ARBA00022786"/>
    </source>
</evidence>
<dbReference type="InterPro" id="IPR031127">
    <property type="entry name" value="E3_UB_ligase_RBR"/>
</dbReference>
<evidence type="ECO:0000313" key="11">
    <source>
        <dbReference type="EMBL" id="OAG18474.1"/>
    </source>
</evidence>
<evidence type="ECO:0000256" key="8">
    <source>
        <dbReference type="ARBA" id="ARBA00022833"/>
    </source>
</evidence>
<dbReference type="Proteomes" id="UP000077248">
    <property type="component" value="Unassembled WGS sequence"/>
</dbReference>
<dbReference type="InterPro" id="IPR002867">
    <property type="entry name" value="IBR_dom"/>
</dbReference>
<evidence type="ECO:0000256" key="5">
    <source>
        <dbReference type="ARBA" id="ARBA00022737"/>
    </source>
</evidence>
<evidence type="ECO:0000256" key="6">
    <source>
        <dbReference type="ARBA" id="ARBA00022771"/>
    </source>
</evidence>
<organism evidence="11 12">
    <name type="scientific">Alternaria alternata</name>
    <name type="common">Alternaria rot fungus</name>
    <name type="synonym">Torula alternata</name>
    <dbReference type="NCBI Taxonomy" id="5599"/>
    <lineage>
        <taxon>Eukaryota</taxon>
        <taxon>Fungi</taxon>
        <taxon>Dikarya</taxon>
        <taxon>Ascomycota</taxon>
        <taxon>Pezizomycotina</taxon>
        <taxon>Dothideomycetes</taxon>
        <taxon>Pleosporomycetidae</taxon>
        <taxon>Pleosporales</taxon>
        <taxon>Pleosporineae</taxon>
        <taxon>Pleosporaceae</taxon>
        <taxon>Alternaria</taxon>
        <taxon>Alternaria sect. Alternaria</taxon>
        <taxon>Alternaria alternata complex</taxon>
    </lineage>
</organism>
<dbReference type="RefSeq" id="XP_018383895.1">
    <property type="nucleotide sequence ID" value="XM_018529842.1"/>
</dbReference>
<name>A0A177DF52_ALTAL</name>
<reference evidence="11 12" key="1">
    <citation type="submission" date="2016-05" db="EMBL/GenBank/DDBJ databases">
        <title>Comparative analysis of secretome profiles of manganese(II)-oxidizing ascomycete fungi.</title>
        <authorList>
            <consortium name="DOE Joint Genome Institute"/>
            <person name="Zeiner C.A."/>
            <person name="Purvine S.O."/>
            <person name="Zink E.M."/>
            <person name="Wu S."/>
            <person name="Pasa-Tolic L."/>
            <person name="Chaput D.L."/>
            <person name="Haridas S."/>
            <person name="Grigoriev I.V."/>
            <person name="Santelli C.M."/>
            <person name="Hansel C.M."/>
        </authorList>
    </citation>
    <scope>NUCLEOTIDE SEQUENCE [LARGE SCALE GENOMIC DNA]</scope>
    <source>
        <strain evidence="11 12">SRC1lrK2f</strain>
    </source>
</reference>
<dbReference type="VEuPathDB" id="FungiDB:CC77DRAFT_1096418"/>
<dbReference type="Gene3D" id="1.20.120.1750">
    <property type="match status" value="1"/>
</dbReference>
<dbReference type="STRING" id="5599.A0A177DF52"/>
<dbReference type="OMA" id="NCQLVIE"/>
<sequence>MPKAVKPPLTSSRVLRSHTRQAATKAAPTKVTKKRRPRADPWAKKRKPNPSPKPRKPPPTDFTCRICIEEKPTDQFVGWVPPKRGRWRPTDVPFACVAHLARNPSKRKVDPVCKTCIGRFLSAKMDTLGVRTINNGCLEPGCSVPWSHDFVLRYMPPGAPLEKFNMEMLEVWKETASPAPLTCPSPMCNAIGLPDTAAAGYPQVTCHECAFRSCAQCLVAWHKDVTCAEYAAKHVDEKISEEEKDTLKYMQKLDGKRCPNCQLVIEKDGGCDSMFCVGCHKYFNWASAASALTGAKRAEVPYIRDMPYWQNVGTVTCEMDGILGLGGTAGTVAVTS</sequence>
<dbReference type="Pfam" id="PF01485">
    <property type="entry name" value="IBR"/>
    <property type="match status" value="1"/>
</dbReference>
<dbReference type="EMBL" id="KV441483">
    <property type="protein sequence ID" value="OAG18474.1"/>
    <property type="molecule type" value="Genomic_DNA"/>
</dbReference>
<keyword evidence="6" id="KW-0863">Zinc-finger</keyword>
<feature type="compositionally biased region" description="Basic residues" evidence="9">
    <location>
        <begin position="44"/>
        <end position="56"/>
    </location>
</feature>
<evidence type="ECO:0000256" key="3">
    <source>
        <dbReference type="ARBA" id="ARBA00022679"/>
    </source>
</evidence>
<dbReference type="AlphaFoldDB" id="A0A177DF52"/>
<keyword evidence="4" id="KW-0479">Metal-binding</keyword>
<evidence type="ECO:0000256" key="2">
    <source>
        <dbReference type="ARBA" id="ARBA00012251"/>
    </source>
</evidence>
<keyword evidence="8" id="KW-0862">Zinc</keyword>
<keyword evidence="7" id="KW-0833">Ubl conjugation pathway</keyword>
<dbReference type="EC" id="2.3.2.31" evidence="2"/>
<evidence type="ECO:0000256" key="4">
    <source>
        <dbReference type="ARBA" id="ARBA00022723"/>
    </source>
</evidence>
<evidence type="ECO:0000256" key="9">
    <source>
        <dbReference type="SAM" id="MobiDB-lite"/>
    </source>
</evidence>
<dbReference type="GO" id="GO:0061630">
    <property type="term" value="F:ubiquitin protein ligase activity"/>
    <property type="evidence" value="ECO:0007669"/>
    <property type="project" value="UniProtKB-EC"/>
</dbReference>
<keyword evidence="3" id="KW-0808">Transferase</keyword>
<dbReference type="PANTHER" id="PTHR11685">
    <property type="entry name" value="RBR FAMILY RING FINGER AND IBR DOMAIN-CONTAINING"/>
    <property type="match status" value="1"/>
</dbReference>
<dbReference type="PROSITE" id="PS51873">
    <property type="entry name" value="TRIAD"/>
    <property type="match status" value="1"/>
</dbReference>
<evidence type="ECO:0000256" key="1">
    <source>
        <dbReference type="ARBA" id="ARBA00001798"/>
    </source>
</evidence>
<protein>
    <recommendedName>
        <fullName evidence="2">RBR-type E3 ubiquitin transferase</fullName>
        <ecNumber evidence="2">2.3.2.31</ecNumber>
    </recommendedName>
</protein>
<dbReference type="InterPro" id="IPR044066">
    <property type="entry name" value="TRIAD_supradom"/>
</dbReference>
<gene>
    <name evidence="11" type="ORF">CC77DRAFT_1096418</name>
</gene>
<keyword evidence="12" id="KW-1185">Reference proteome</keyword>
<dbReference type="GeneID" id="29115436"/>
<dbReference type="SUPFAM" id="SSF57850">
    <property type="entry name" value="RING/U-box"/>
    <property type="match status" value="2"/>
</dbReference>
<comment type="catalytic activity">
    <reaction evidence="1">
        <text>[E2 ubiquitin-conjugating enzyme]-S-ubiquitinyl-L-cysteine + [acceptor protein]-L-lysine = [E2 ubiquitin-conjugating enzyme]-L-cysteine + [acceptor protein]-N(6)-ubiquitinyl-L-lysine.</text>
        <dbReference type="EC" id="2.3.2.31"/>
    </reaction>
</comment>
<dbReference type="GO" id="GO:0008270">
    <property type="term" value="F:zinc ion binding"/>
    <property type="evidence" value="ECO:0007669"/>
    <property type="project" value="UniProtKB-KW"/>
</dbReference>
<feature type="region of interest" description="Disordered" evidence="9">
    <location>
        <begin position="1"/>
        <end position="63"/>
    </location>
</feature>
<evidence type="ECO:0000259" key="10">
    <source>
        <dbReference type="PROSITE" id="PS51873"/>
    </source>
</evidence>
<proteinExistence type="predicted"/>
<dbReference type="KEGG" id="aalt:CC77DRAFT_1096418"/>
<accession>A0A177DF52</accession>
<keyword evidence="5" id="KW-0677">Repeat</keyword>